<sequence>MEMRGKLVMERNQKILVENGKDVRGVCESRGSGCCVRQKMWKRGDDSRMNGNIGINLPVRWFQRG</sequence>
<keyword evidence="2" id="KW-1185">Reference proteome</keyword>
<dbReference type="AlphaFoldDB" id="A0A1R3KX45"/>
<organism evidence="1 2">
    <name type="scientific">Corchorus olitorius</name>
    <dbReference type="NCBI Taxonomy" id="93759"/>
    <lineage>
        <taxon>Eukaryota</taxon>
        <taxon>Viridiplantae</taxon>
        <taxon>Streptophyta</taxon>
        <taxon>Embryophyta</taxon>
        <taxon>Tracheophyta</taxon>
        <taxon>Spermatophyta</taxon>
        <taxon>Magnoliopsida</taxon>
        <taxon>eudicotyledons</taxon>
        <taxon>Gunneridae</taxon>
        <taxon>Pentapetalae</taxon>
        <taxon>rosids</taxon>
        <taxon>malvids</taxon>
        <taxon>Malvales</taxon>
        <taxon>Malvaceae</taxon>
        <taxon>Grewioideae</taxon>
        <taxon>Apeibeae</taxon>
        <taxon>Corchorus</taxon>
    </lineage>
</organism>
<name>A0A1R3KX45_9ROSI</name>
<accession>A0A1R3KX45</accession>
<protein>
    <submittedName>
        <fullName evidence="1">Transcription regulator</fullName>
    </submittedName>
</protein>
<evidence type="ECO:0000313" key="1">
    <source>
        <dbReference type="EMBL" id="OMP11684.1"/>
    </source>
</evidence>
<proteinExistence type="predicted"/>
<gene>
    <name evidence="1" type="ORF">COLO4_03726</name>
</gene>
<comment type="caution">
    <text evidence="1">The sequence shown here is derived from an EMBL/GenBank/DDBJ whole genome shotgun (WGS) entry which is preliminary data.</text>
</comment>
<dbReference type="Proteomes" id="UP000187203">
    <property type="component" value="Unassembled WGS sequence"/>
</dbReference>
<reference evidence="2" key="1">
    <citation type="submission" date="2013-09" db="EMBL/GenBank/DDBJ databases">
        <title>Corchorus olitorius genome sequencing.</title>
        <authorList>
            <person name="Alam M."/>
            <person name="Haque M.S."/>
            <person name="Islam M.S."/>
            <person name="Emdad E.M."/>
            <person name="Islam M.M."/>
            <person name="Ahmed B."/>
            <person name="Halim A."/>
            <person name="Hossen Q.M.M."/>
            <person name="Hossain M.Z."/>
            <person name="Ahmed R."/>
            <person name="Khan M.M."/>
            <person name="Islam R."/>
            <person name="Rashid M.M."/>
            <person name="Khan S.A."/>
            <person name="Rahman M.S."/>
            <person name="Alam M."/>
            <person name="Yahiya A.S."/>
            <person name="Khan M.S."/>
            <person name="Azam M.S."/>
            <person name="Haque T."/>
            <person name="Lashkar M.Z.H."/>
            <person name="Akhand A.I."/>
            <person name="Morshed G."/>
            <person name="Roy S."/>
            <person name="Uddin K.S."/>
            <person name="Rabeya T."/>
            <person name="Hossain A.S."/>
            <person name="Chowdhury A."/>
            <person name="Snigdha A.R."/>
            <person name="Mortoza M.S."/>
            <person name="Matin S.A."/>
            <person name="Hoque S.M.E."/>
            <person name="Islam M.K."/>
            <person name="Roy D.K."/>
            <person name="Haider R."/>
            <person name="Moosa M.M."/>
            <person name="Elias S.M."/>
            <person name="Hasan A.M."/>
            <person name="Jahan S."/>
            <person name="Shafiuddin M."/>
            <person name="Mahmood N."/>
            <person name="Shommy N.S."/>
        </authorList>
    </citation>
    <scope>NUCLEOTIDE SEQUENCE [LARGE SCALE GENOMIC DNA]</scope>
    <source>
        <strain evidence="2">cv. O-4</strain>
    </source>
</reference>
<evidence type="ECO:0000313" key="2">
    <source>
        <dbReference type="Proteomes" id="UP000187203"/>
    </source>
</evidence>
<dbReference type="EMBL" id="AWUE01010423">
    <property type="protein sequence ID" value="OMP11684.1"/>
    <property type="molecule type" value="Genomic_DNA"/>
</dbReference>